<keyword evidence="1" id="KW-1003">Cell membrane</keyword>
<dbReference type="InterPro" id="IPR027005">
    <property type="entry name" value="PMT-like"/>
</dbReference>
<feature type="transmembrane region" description="Helical" evidence="1">
    <location>
        <begin position="337"/>
        <end position="354"/>
    </location>
</feature>
<protein>
    <recommendedName>
        <fullName evidence="1">Polyprenol-phosphate-mannose--protein mannosyltransferase</fullName>
        <ecNumber evidence="1">2.4.1.-</ecNumber>
    </recommendedName>
</protein>
<feature type="transmembrane region" description="Helical" evidence="1">
    <location>
        <begin position="360"/>
        <end position="380"/>
    </location>
</feature>
<dbReference type="InterPro" id="IPR032421">
    <property type="entry name" value="PMT_4TMC"/>
</dbReference>
<dbReference type="GO" id="GO:0004169">
    <property type="term" value="F:dolichyl-phosphate-mannose-protein mannosyltransferase activity"/>
    <property type="evidence" value="ECO:0007669"/>
    <property type="project" value="UniProtKB-UniRule"/>
</dbReference>
<reference evidence="4" key="1">
    <citation type="submission" date="2022-01" db="EMBL/GenBank/DDBJ databases">
        <title>Genome sequnece data of strain Bradyrhizobium sp. nov.</title>
        <authorList>
            <person name="Zhang J."/>
        </authorList>
    </citation>
    <scope>NUCLEOTIDE SEQUENCE</scope>
    <source>
        <strain evidence="4">WYCCWR 13023</strain>
    </source>
</reference>
<evidence type="ECO:0000259" key="2">
    <source>
        <dbReference type="Pfam" id="PF13231"/>
    </source>
</evidence>
<dbReference type="InterPro" id="IPR038731">
    <property type="entry name" value="RgtA/B/C-like"/>
</dbReference>
<keyword evidence="1 4" id="KW-0328">Glycosyltransferase</keyword>
<keyword evidence="1" id="KW-0472">Membrane</keyword>
<proteinExistence type="inferred from homology"/>
<dbReference type="PANTHER" id="PTHR10050">
    <property type="entry name" value="DOLICHYL-PHOSPHATE-MANNOSE--PROTEIN MANNOSYLTRANSFERASE"/>
    <property type="match status" value="1"/>
</dbReference>
<sequence>MEAHPVPGLSRSAVIAVAIFLAAHFALLIGLTTPDKFVFDEVHYVPAARQMLGFTAPQPMLNPMHPPLAKELIAASIAAFGDNALGWRYPATLFGALAVVAIYLCGLALFGLQGPAIATALIAAFNQMLYVQARIAMLDIFALGLGLLAIAAFMHGFRRERPQALFAIAGALFGFAAACKWSGLFPLAVCIAIVVVIRLMQGWHTLFADARPTDWYRPDLWPTFRAHHAALCFALLPAVTYFAAFVPLYGLSLSDLIEAQRRIFADNTTTAIAGHTYMSSWPSWPLLARPVWFLFDKTADDNIAAIVFLGNPLVAWPALLALAVVLRDFVVARRWDAFLIAAFYFGCWLAWALLPRTLGFIYYYLPAATVASLALVYALRREGLPHWLLWAYVGMAAIGFAVMLPISAAFIGTSMQTFNHLMLFQSWI</sequence>
<feature type="transmembrane region" description="Helical" evidence="1">
    <location>
        <begin position="303"/>
        <end position="325"/>
    </location>
</feature>
<feature type="transmembrane region" description="Helical" evidence="1">
    <location>
        <begin position="163"/>
        <end position="179"/>
    </location>
</feature>
<dbReference type="EMBL" id="JAKLTY010000031">
    <property type="protein sequence ID" value="MCG2631705.1"/>
    <property type="molecule type" value="Genomic_DNA"/>
</dbReference>
<feature type="transmembrane region" description="Helical" evidence="1">
    <location>
        <begin position="226"/>
        <end position="251"/>
    </location>
</feature>
<feature type="transmembrane region" description="Helical" evidence="1">
    <location>
        <begin position="387"/>
        <end position="412"/>
    </location>
</feature>
<comment type="caution">
    <text evidence="4">The sequence shown here is derived from an EMBL/GenBank/DDBJ whole genome shotgun (WGS) entry which is preliminary data.</text>
</comment>
<feature type="domain" description="Protein O-mannosyl-transferase C-terminal four TM" evidence="3">
    <location>
        <begin position="253"/>
        <end position="427"/>
    </location>
</feature>
<comment type="subcellular location">
    <subcellularLocation>
        <location evidence="1">Cell membrane</location>
    </subcellularLocation>
</comment>
<feature type="domain" description="Glycosyltransferase RgtA/B/C/D-like" evidence="2">
    <location>
        <begin position="65"/>
        <end position="191"/>
    </location>
</feature>
<organism evidence="4 5">
    <name type="scientific">Bradyrhizobium zhengyangense</name>
    <dbReference type="NCBI Taxonomy" id="2911009"/>
    <lineage>
        <taxon>Bacteria</taxon>
        <taxon>Pseudomonadati</taxon>
        <taxon>Pseudomonadota</taxon>
        <taxon>Alphaproteobacteria</taxon>
        <taxon>Hyphomicrobiales</taxon>
        <taxon>Nitrobacteraceae</taxon>
        <taxon>Bradyrhizobium</taxon>
    </lineage>
</organism>
<comment type="pathway">
    <text evidence="1">Protein modification; protein glycosylation.</text>
</comment>
<dbReference type="EC" id="2.4.1.-" evidence="1"/>
<evidence type="ECO:0000313" key="5">
    <source>
        <dbReference type="Proteomes" id="UP001139054"/>
    </source>
</evidence>
<keyword evidence="1 4" id="KW-0808">Transferase</keyword>
<dbReference type="RefSeq" id="WP_237891740.1">
    <property type="nucleotide sequence ID" value="NZ_JAKLTY010000031.1"/>
</dbReference>
<comment type="function">
    <text evidence="1">Protein O-mannosyltransferase that catalyzes the transfer of a single mannose residue from a polyprenol phospho-mannosyl lipidic donor to the hydroxyl group of selected serine and threonine residues in acceptor proteins.</text>
</comment>
<keyword evidence="1" id="KW-1133">Transmembrane helix</keyword>
<gene>
    <name evidence="4" type="ORF">L6654_34260</name>
</gene>
<comment type="similarity">
    <text evidence="1">Belongs to the glycosyltransferase 39 family.</text>
</comment>
<dbReference type="AlphaFoldDB" id="A0A9X1RK51"/>
<dbReference type="Proteomes" id="UP001139054">
    <property type="component" value="Unassembled WGS sequence"/>
</dbReference>
<evidence type="ECO:0000313" key="4">
    <source>
        <dbReference type="EMBL" id="MCG2631705.1"/>
    </source>
</evidence>
<feature type="transmembrane region" description="Helical" evidence="1">
    <location>
        <begin position="135"/>
        <end position="157"/>
    </location>
</feature>
<feature type="transmembrane region" description="Helical" evidence="1">
    <location>
        <begin position="93"/>
        <end position="123"/>
    </location>
</feature>
<dbReference type="GO" id="GO:0005886">
    <property type="term" value="C:plasma membrane"/>
    <property type="evidence" value="ECO:0007669"/>
    <property type="project" value="UniProtKB-SubCell"/>
</dbReference>
<dbReference type="Pfam" id="PF13231">
    <property type="entry name" value="PMT_2"/>
    <property type="match status" value="1"/>
</dbReference>
<feature type="transmembrane region" description="Helical" evidence="1">
    <location>
        <begin position="263"/>
        <end position="283"/>
    </location>
</feature>
<dbReference type="Pfam" id="PF16192">
    <property type="entry name" value="PMT_4TMC"/>
    <property type="match status" value="1"/>
</dbReference>
<evidence type="ECO:0000259" key="3">
    <source>
        <dbReference type="Pfam" id="PF16192"/>
    </source>
</evidence>
<feature type="transmembrane region" description="Helical" evidence="1">
    <location>
        <begin position="12"/>
        <end position="31"/>
    </location>
</feature>
<name>A0A9X1RK51_9BRAD</name>
<accession>A0A9X1RK51</accession>
<keyword evidence="1" id="KW-0812">Transmembrane</keyword>
<evidence type="ECO:0000256" key="1">
    <source>
        <dbReference type="RuleBase" id="RU367007"/>
    </source>
</evidence>